<comment type="subcellular location">
    <subcellularLocation>
        <location evidence="10">Cell membrane</location>
        <topology evidence="10">Multi-pass membrane protein</topology>
    </subcellularLocation>
</comment>
<dbReference type="AlphaFoldDB" id="A0A9D2VHM9"/>
<comment type="catalytic activity">
    <reaction evidence="10">
        <text>an acyl phosphate + sn-glycerol 3-phosphate = a 1-acyl-sn-glycero-3-phosphate + phosphate</text>
        <dbReference type="Rhea" id="RHEA:34075"/>
        <dbReference type="ChEBI" id="CHEBI:43474"/>
        <dbReference type="ChEBI" id="CHEBI:57597"/>
        <dbReference type="ChEBI" id="CHEBI:57970"/>
        <dbReference type="ChEBI" id="CHEBI:59918"/>
        <dbReference type="EC" id="2.3.1.275"/>
    </reaction>
</comment>
<evidence type="ECO:0000256" key="7">
    <source>
        <dbReference type="ARBA" id="ARBA00023136"/>
    </source>
</evidence>
<keyword evidence="11" id="KW-0012">Acyltransferase</keyword>
<evidence type="ECO:0000256" key="4">
    <source>
        <dbReference type="ARBA" id="ARBA00022692"/>
    </source>
</evidence>
<evidence type="ECO:0000256" key="6">
    <source>
        <dbReference type="ARBA" id="ARBA00023098"/>
    </source>
</evidence>
<keyword evidence="6 10" id="KW-0443">Lipid metabolism</keyword>
<sequence>MLWLIALLTIGCAYALGSLPFAVIVSRLMGLADPRTFGSSNPGATNVLRSGNKKAAALTLLGDLLKGTVAVCLANWVSTYFDLSSLVVAASAIAVFLGHVFPFTLGFKGGKGVATAIGILIALQPLLALACALTWLAVAYTFKYSSLAAIVAALCAPLYYFLGANSLWPLGKPEALAIGVLSALLLWRHAANIQRLMLGQETRIGQKKR</sequence>
<evidence type="ECO:0000256" key="9">
    <source>
        <dbReference type="ARBA" id="ARBA00023264"/>
    </source>
</evidence>
<evidence type="ECO:0000256" key="10">
    <source>
        <dbReference type="HAMAP-Rule" id="MF_01043"/>
    </source>
</evidence>
<dbReference type="PANTHER" id="PTHR30309">
    <property type="entry name" value="INNER MEMBRANE PROTEIN YGIH"/>
    <property type="match status" value="1"/>
</dbReference>
<dbReference type="GO" id="GO:0008654">
    <property type="term" value="P:phospholipid biosynthetic process"/>
    <property type="evidence" value="ECO:0007669"/>
    <property type="project" value="UniProtKB-UniRule"/>
</dbReference>
<feature type="transmembrane region" description="Helical" evidence="10">
    <location>
        <begin position="113"/>
        <end position="138"/>
    </location>
</feature>
<comment type="pathway">
    <text evidence="10">Lipid metabolism; phospholipid metabolism.</text>
</comment>
<comment type="function">
    <text evidence="10">Catalyzes the transfer of an acyl group from acyl-phosphate (acyl-PO(4)) to glycerol-3-phosphate (G3P) to form lysophosphatidic acid (LPA). This enzyme utilizes acyl-phosphate as fatty acyl donor, but not acyl-CoA or acyl-ACP.</text>
</comment>
<dbReference type="SMART" id="SM01207">
    <property type="entry name" value="G3P_acyltransf"/>
    <property type="match status" value="1"/>
</dbReference>
<keyword evidence="2 10" id="KW-0444">Lipid biosynthesis</keyword>
<comment type="caution">
    <text evidence="11">The sequence shown here is derived from an EMBL/GenBank/DDBJ whole genome shotgun (WGS) entry which is preliminary data.</text>
</comment>
<dbReference type="HAMAP" id="MF_01043">
    <property type="entry name" value="PlsY"/>
    <property type="match status" value="1"/>
</dbReference>
<keyword evidence="9 10" id="KW-1208">Phospholipid metabolism</keyword>
<keyword evidence="8 10" id="KW-0594">Phospholipid biosynthesis</keyword>
<dbReference type="InterPro" id="IPR003811">
    <property type="entry name" value="G3P_acylTferase_PlsY"/>
</dbReference>
<evidence type="ECO:0000256" key="1">
    <source>
        <dbReference type="ARBA" id="ARBA00022475"/>
    </source>
</evidence>
<dbReference type="PANTHER" id="PTHR30309:SF0">
    <property type="entry name" value="GLYCEROL-3-PHOSPHATE ACYLTRANSFERASE-RELATED"/>
    <property type="match status" value="1"/>
</dbReference>
<keyword evidence="4 10" id="KW-0812">Transmembrane</keyword>
<keyword evidence="5 10" id="KW-1133">Transmembrane helix</keyword>
<dbReference type="GO" id="GO:0043772">
    <property type="term" value="F:acyl-phosphate glycerol-3-phosphate acyltransferase activity"/>
    <property type="evidence" value="ECO:0007669"/>
    <property type="project" value="UniProtKB-UniRule"/>
</dbReference>
<reference evidence="11" key="2">
    <citation type="submission" date="2021-09" db="EMBL/GenBank/DDBJ databases">
        <authorList>
            <person name="Gilroy R."/>
        </authorList>
    </citation>
    <scope>NUCLEOTIDE SEQUENCE</scope>
    <source>
        <strain evidence="11">CHK175-13533</strain>
    </source>
</reference>
<evidence type="ECO:0000256" key="3">
    <source>
        <dbReference type="ARBA" id="ARBA00022679"/>
    </source>
</evidence>
<reference evidence="11" key="1">
    <citation type="journal article" date="2021" name="PeerJ">
        <title>Extensive microbial diversity within the chicken gut microbiome revealed by metagenomics and culture.</title>
        <authorList>
            <person name="Gilroy R."/>
            <person name="Ravi A."/>
            <person name="Getino M."/>
            <person name="Pursley I."/>
            <person name="Horton D.L."/>
            <person name="Alikhan N.F."/>
            <person name="Baker D."/>
            <person name="Gharbi K."/>
            <person name="Hall N."/>
            <person name="Watson M."/>
            <person name="Adriaenssens E.M."/>
            <person name="Foster-Nyarko E."/>
            <person name="Jarju S."/>
            <person name="Secka A."/>
            <person name="Antonio M."/>
            <person name="Oren A."/>
            <person name="Chaudhuri R.R."/>
            <person name="La Ragione R."/>
            <person name="Hildebrand F."/>
            <person name="Pallen M.J."/>
        </authorList>
    </citation>
    <scope>NUCLEOTIDE SEQUENCE</scope>
    <source>
        <strain evidence="11">CHK175-13533</strain>
    </source>
</reference>
<keyword evidence="7 10" id="KW-0472">Membrane</keyword>
<dbReference type="Pfam" id="PF02660">
    <property type="entry name" value="G3P_acyltransf"/>
    <property type="match status" value="1"/>
</dbReference>
<evidence type="ECO:0000313" key="12">
    <source>
        <dbReference type="Proteomes" id="UP000700248"/>
    </source>
</evidence>
<name>A0A9D2VHM9_9BURK</name>
<feature type="transmembrane region" description="Helical" evidence="10">
    <location>
        <begin position="174"/>
        <end position="191"/>
    </location>
</feature>
<dbReference type="Proteomes" id="UP000700248">
    <property type="component" value="Unassembled WGS sequence"/>
</dbReference>
<gene>
    <name evidence="10 11" type="primary">plsY</name>
    <name evidence="11" type="ORF">K8U84_09455</name>
</gene>
<comment type="subunit">
    <text evidence="10">Probably interacts with PlsX.</text>
</comment>
<evidence type="ECO:0000256" key="2">
    <source>
        <dbReference type="ARBA" id="ARBA00022516"/>
    </source>
</evidence>
<keyword evidence="3 10" id="KW-0808">Transferase</keyword>
<dbReference type="GO" id="GO:0005886">
    <property type="term" value="C:plasma membrane"/>
    <property type="evidence" value="ECO:0007669"/>
    <property type="project" value="UniProtKB-SubCell"/>
</dbReference>
<protein>
    <recommendedName>
        <fullName evidence="10">Glycerol-3-phosphate acyltransferase</fullName>
    </recommendedName>
    <alternativeName>
        <fullName evidence="10">Acyl-PO4 G3P acyltransferase</fullName>
    </alternativeName>
    <alternativeName>
        <fullName evidence="10">Acyl-phosphate--glycerol-3-phosphate acyltransferase</fullName>
    </alternativeName>
    <alternativeName>
        <fullName evidence="10">G3P acyltransferase</fullName>
        <shortName evidence="10">GPAT</shortName>
        <ecNumber evidence="10">2.3.1.275</ecNumber>
    </alternativeName>
    <alternativeName>
        <fullName evidence="10">Lysophosphatidic acid synthase</fullName>
        <shortName evidence="10">LPA synthase</shortName>
    </alternativeName>
</protein>
<feature type="transmembrane region" description="Helical" evidence="10">
    <location>
        <begin position="144"/>
        <end position="162"/>
    </location>
</feature>
<organism evidence="11 12">
    <name type="scientific">Paenalcaligenes hominis</name>
    <dbReference type="NCBI Taxonomy" id="643674"/>
    <lineage>
        <taxon>Bacteria</taxon>
        <taxon>Pseudomonadati</taxon>
        <taxon>Pseudomonadota</taxon>
        <taxon>Betaproteobacteria</taxon>
        <taxon>Burkholderiales</taxon>
        <taxon>Alcaligenaceae</taxon>
        <taxon>Paenalcaligenes</taxon>
    </lineage>
</organism>
<evidence type="ECO:0000256" key="8">
    <source>
        <dbReference type="ARBA" id="ARBA00023209"/>
    </source>
</evidence>
<dbReference type="RefSeq" id="WP_276831527.1">
    <property type="nucleotide sequence ID" value="NZ_DYTQ01000104.1"/>
</dbReference>
<dbReference type="NCBIfam" id="TIGR00023">
    <property type="entry name" value="glycerol-3-phosphate 1-O-acyltransferase PlsY"/>
    <property type="match status" value="1"/>
</dbReference>
<dbReference type="EC" id="2.3.1.275" evidence="10"/>
<keyword evidence="1 10" id="KW-1003">Cell membrane</keyword>
<dbReference type="EMBL" id="DYTQ01000104">
    <property type="protein sequence ID" value="HJH24766.1"/>
    <property type="molecule type" value="Genomic_DNA"/>
</dbReference>
<comment type="similarity">
    <text evidence="10">Belongs to the PlsY family.</text>
</comment>
<feature type="transmembrane region" description="Helical" evidence="10">
    <location>
        <begin position="83"/>
        <end position="101"/>
    </location>
</feature>
<proteinExistence type="inferred from homology"/>
<evidence type="ECO:0000256" key="5">
    <source>
        <dbReference type="ARBA" id="ARBA00022989"/>
    </source>
</evidence>
<accession>A0A9D2VHM9</accession>
<evidence type="ECO:0000313" key="11">
    <source>
        <dbReference type="EMBL" id="HJH24766.1"/>
    </source>
</evidence>